<sequence>MSTTPEWAGGLTWPCRLCPATYADEWQRDQCEREHHEDDRDARRRHSAH</sequence>
<gene>
    <name evidence="1" type="ORF">BCONGLO52_11810</name>
</gene>
<dbReference type="RefSeq" id="WP_164736210.1">
    <property type="nucleotide sequence ID" value="NZ_BSDQ01000001.1"/>
</dbReference>
<evidence type="ECO:0000313" key="1">
    <source>
        <dbReference type="EMBL" id="GLI30340.1"/>
    </source>
</evidence>
<accession>A0ABQ5RHM5</accession>
<reference evidence="1" key="1">
    <citation type="submission" date="2022-12" db="EMBL/GenBank/DDBJ databases">
        <title>Reference genome sequencing for broad-spectrum identification of bacterial and archaeal isolates by mass spectrometry.</title>
        <authorList>
            <person name="Sekiguchi Y."/>
            <person name="Tourlousse D.M."/>
        </authorList>
    </citation>
    <scope>NUCLEOTIDE SEQUENCE</scope>
    <source>
        <strain evidence="1">5-2</strain>
    </source>
</reference>
<dbReference type="GeneID" id="78122731"/>
<proteinExistence type="predicted"/>
<dbReference type="EMBL" id="BSDQ01000001">
    <property type="protein sequence ID" value="GLI30340.1"/>
    <property type="molecule type" value="Genomic_DNA"/>
</dbReference>
<organism evidence="1 2">
    <name type="scientific">Brachybacterium conglomeratum</name>
    <dbReference type="NCBI Taxonomy" id="47846"/>
    <lineage>
        <taxon>Bacteria</taxon>
        <taxon>Bacillati</taxon>
        <taxon>Actinomycetota</taxon>
        <taxon>Actinomycetes</taxon>
        <taxon>Micrococcales</taxon>
        <taxon>Dermabacteraceae</taxon>
        <taxon>Brachybacterium</taxon>
    </lineage>
</organism>
<comment type="caution">
    <text evidence="1">The sequence shown here is derived from an EMBL/GenBank/DDBJ whole genome shotgun (WGS) entry which is preliminary data.</text>
</comment>
<evidence type="ECO:0000313" key="2">
    <source>
        <dbReference type="Proteomes" id="UP001144451"/>
    </source>
</evidence>
<dbReference type="Proteomes" id="UP001144451">
    <property type="component" value="Unassembled WGS sequence"/>
</dbReference>
<protein>
    <recommendedName>
        <fullName evidence="3">C2H2-type domain-containing protein</fullName>
    </recommendedName>
</protein>
<name>A0ABQ5RHM5_9MICO</name>
<keyword evidence="2" id="KW-1185">Reference proteome</keyword>
<evidence type="ECO:0008006" key="3">
    <source>
        <dbReference type="Google" id="ProtNLM"/>
    </source>
</evidence>